<dbReference type="EMBL" id="AM445700">
    <property type="protein sequence ID" value="CAN74138.1"/>
    <property type="molecule type" value="Genomic_DNA"/>
</dbReference>
<feature type="compositionally biased region" description="Low complexity" evidence="1">
    <location>
        <begin position="131"/>
        <end position="141"/>
    </location>
</feature>
<dbReference type="AlphaFoldDB" id="A5B3U9"/>
<feature type="region of interest" description="Disordered" evidence="1">
    <location>
        <begin position="119"/>
        <end position="144"/>
    </location>
</feature>
<keyword evidence="2" id="KW-0812">Transmembrane</keyword>
<evidence type="ECO:0000256" key="2">
    <source>
        <dbReference type="SAM" id="Phobius"/>
    </source>
</evidence>
<feature type="region of interest" description="Disordered" evidence="1">
    <location>
        <begin position="497"/>
        <end position="632"/>
    </location>
</feature>
<feature type="transmembrane region" description="Helical" evidence="2">
    <location>
        <begin position="233"/>
        <end position="256"/>
    </location>
</feature>
<feature type="compositionally biased region" description="Basic and acidic residues" evidence="1">
    <location>
        <begin position="416"/>
        <end position="434"/>
    </location>
</feature>
<evidence type="ECO:0000256" key="1">
    <source>
        <dbReference type="SAM" id="MobiDB-lite"/>
    </source>
</evidence>
<feature type="region of interest" description="Disordered" evidence="1">
    <location>
        <begin position="808"/>
        <end position="828"/>
    </location>
</feature>
<name>A5B3U9_VITVI</name>
<feature type="compositionally biased region" description="Polar residues" evidence="1">
    <location>
        <begin position="119"/>
        <end position="130"/>
    </location>
</feature>
<feature type="compositionally biased region" description="Acidic residues" evidence="1">
    <location>
        <begin position="579"/>
        <end position="590"/>
    </location>
</feature>
<feature type="region of interest" description="Disordered" evidence="1">
    <location>
        <begin position="415"/>
        <end position="467"/>
    </location>
</feature>
<accession>A5B3U9</accession>
<proteinExistence type="predicted"/>
<organism evidence="3">
    <name type="scientific">Vitis vinifera</name>
    <name type="common">Grape</name>
    <dbReference type="NCBI Taxonomy" id="29760"/>
    <lineage>
        <taxon>Eukaryota</taxon>
        <taxon>Viridiplantae</taxon>
        <taxon>Streptophyta</taxon>
        <taxon>Embryophyta</taxon>
        <taxon>Tracheophyta</taxon>
        <taxon>Spermatophyta</taxon>
        <taxon>Magnoliopsida</taxon>
        <taxon>eudicotyledons</taxon>
        <taxon>Gunneridae</taxon>
        <taxon>Pentapetalae</taxon>
        <taxon>rosids</taxon>
        <taxon>Vitales</taxon>
        <taxon>Vitaceae</taxon>
        <taxon>Viteae</taxon>
        <taxon>Vitis</taxon>
    </lineage>
</organism>
<feature type="region of interest" description="Disordered" evidence="1">
    <location>
        <begin position="73"/>
        <end position="98"/>
    </location>
</feature>
<reference evidence="3" key="1">
    <citation type="journal article" date="2007" name="PLoS ONE">
        <title>The first genome sequence of an elite grapevine cultivar (Pinot noir Vitis vinifera L.): coping with a highly heterozygous genome.</title>
        <authorList>
            <person name="Velasco R."/>
            <person name="Zharkikh A."/>
            <person name="Troggio M."/>
            <person name="Cartwright D.A."/>
            <person name="Cestaro A."/>
            <person name="Pruss D."/>
            <person name="Pindo M."/>
            <person name="FitzGerald L.M."/>
            <person name="Vezzulli S."/>
            <person name="Reid J."/>
            <person name="Malacarne G."/>
            <person name="Iliev D."/>
            <person name="Coppola G."/>
            <person name="Wardell B."/>
            <person name="Micheletti D."/>
            <person name="Macalma T."/>
            <person name="Facci M."/>
            <person name="Mitchell J.T."/>
            <person name="Perazzolli M."/>
            <person name="Eldredge G."/>
            <person name="Gatto P."/>
            <person name="Oyzerski R."/>
            <person name="Moretto M."/>
            <person name="Gutin N."/>
            <person name="Stefanini M."/>
            <person name="Chen Y."/>
            <person name="Segala C."/>
            <person name="Davenport C."/>
            <person name="Dematte L."/>
            <person name="Mraz A."/>
            <person name="Battilana J."/>
            <person name="Stormo K."/>
            <person name="Costa F."/>
            <person name="Tao Q."/>
            <person name="Si-Ammour A."/>
            <person name="Harkins T."/>
            <person name="Lackey A."/>
            <person name="Perbost C."/>
            <person name="Taillon B."/>
            <person name="Stella A."/>
            <person name="Solovyev V."/>
            <person name="Fawcett J.A."/>
            <person name="Sterck L."/>
            <person name="Vandepoele K."/>
            <person name="Grando S.M."/>
            <person name="Toppo S."/>
            <person name="Moser C."/>
            <person name="Lanchbury J."/>
            <person name="Bogden R."/>
            <person name="Skolnick M."/>
            <person name="Sgaramella V."/>
            <person name="Bhatnagar S.K."/>
            <person name="Fontana P."/>
            <person name="Gutin A."/>
            <person name="Van de Peer Y."/>
            <person name="Salamini F."/>
            <person name="Viola R."/>
        </authorList>
    </citation>
    <scope>NUCLEOTIDE SEQUENCE</scope>
</reference>
<gene>
    <name evidence="3" type="ORF">VITISV_038753</name>
</gene>
<sequence>MGGCQRSWKATRLSEIVGGDAAVRDRGRWRNVAMVGCRNDVDMLSSGYDVRECHMLLLEGVQIGERATCPSLGSPNGVAPDSEAHHAKRNKSIYDEPSSLGFPRQRVFSIMARLSGSVSTPLSKMSTNKDAASSSAAGQSGKDVSGKVHAEKSVDKLNVREFCERFCIPNGLSVHLVDGEAMSTEKSADNAIYFTKEQFNAGLRFPLPSLFKEFLHVTRIPPAYIHPNMVRVLMGYSILSMLFNLGLSLLEVLFIYSIKKRKNDIFSFVACLPSLQLVTSLPDSTKEAARGHVLVKGVWAGLTVHPDRQFAPNQSLKAPGKDRRGKLVEFVEKTSFDRLNRLFEIATGERSCETLLSKQNLRLVIQEPQPYILNIIPRRLPKNVVVGEHFVIKDLSFYTAVRKADTRACKALLNEQEERRQERTLRKAPGDKRSAPSPPTGAPMGKKKKGIIIRSPTPSGLSSVSSGSGCLAGLNGSGPSIPAAVRMALLAEEATSVCQPGSSPPDADVAGASCAETLPPMAPPREKTGAEKQGLPPYESSSLAFVPVKGPAKRRSRPAHDLKSGISGRLQDHLLETIEGGETEMAEDNPIDPVLVPDKGSSEEIQSAMNDGGPNPGEESPHNASSGGSLVDDAACTSASSFSFAELEEMLKWIPPDSDDVLPSAKMFEATEMLVSGIHGMVQQHDLFSDLLRISDRMRAFVSHSKSGEEELRSRLEGKESGGSCRARLHEAEDETAQLKGEVRQIRIEVSIEKKQREDLQLGLSAQKEELEAEFAEQMEKLEVDYHKQVDEMYFFGYRCCMKKQGIKRDVPSIPPGEEEKLRRKPSQ</sequence>
<keyword evidence="2" id="KW-0472">Membrane</keyword>
<evidence type="ECO:0000313" key="3">
    <source>
        <dbReference type="EMBL" id="CAN74138.1"/>
    </source>
</evidence>
<keyword evidence="2" id="KW-1133">Transmembrane helix</keyword>
<protein>
    <submittedName>
        <fullName evidence="3">Uncharacterized protein</fullName>
    </submittedName>
</protein>